<organism evidence="1 2">
    <name type="scientific">Fusarium decemcellulare</name>
    <dbReference type="NCBI Taxonomy" id="57161"/>
    <lineage>
        <taxon>Eukaryota</taxon>
        <taxon>Fungi</taxon>
        <taxon>Dikarya</taxon>
        <taxon>Ascomycota</taxon>
        <taxon>Pezizomycotina</taxon>
        <taxon>Sordariomycetes</taxon>
        <taxon>Hypocreomycetidae</taxon>
        <taxon>Hypocreales</taxon>
        <taxon>Nectriaceae</taxon>
        <taxon>Fusarium</taxon>
        <taxon>Fusarium decemcellulare species complex</taxon>
    </lineage>
</organism>
<dbReference type="Proteomes" id="UP001148629">
    <property type="component" value="Unassembled WGS sequence"/>
</dbReference>
<comment type="caution">
    <text evidence="1">The sequence shown here is derived from an EMBL/GenBank/DDBJ whole genome shotgun (WGS) entry which is preliminary data.</text>
</comment>
<evidence type="ECO:0000313" key="1">
    <source>
        <dbReference type="EMBL" id="KAJ3503096.1"/>
    </source>
</evidence>
<accession>A0ACC1R9S4</accession>
<protein>
    <submittedName>
        <fullName evidence="1">Uncharacterized protein</fullName>
    </submittedName>
</protein>
<sequence>MLALGSADKKGAVGMGIHKNPKRTINEQEQFTLQHYVKAISHLQPHFSAKDRTSCRVALIACVVFVCLEFLRGHYKTAQLHLQNGIEILSHMQGLSDVKSGVLALKHSPDWADDRIVEAISRLHLQVELFRHLYQHSCLIIKPALDPQKPPITQFHSLNDAWKYLDPIFNKIFYLTHRARQQLISAAEQMLQNELKARLGHWLQLFDAFCKEQPCEGNDDLEKLYQILRINHTMVSIMADTCLRSDENVYDLYTDHFILLIAQLSRLWVVSARTEDLEVEMSLHLTYMPRAIMDVGWIPPLYFTAVKCRVHRLRVQAIRLLRTSPHREGIWDASIAACVASKVVEMEEGGFYQGFDLEDDFLLETLPSKQDLALPLLPESHRLSEAEVELSGAPMDRISLFCKREEDGINRKVLLSQYSVPLQFWIDT</sequence>
<keyword evidence="2" id="KW-1185">Reference proteome</keyword>
<evidence type="ECO:0000313" key="2">
    <source>
        <dbReference type="Proteomes" id="UP001148629"/>
    </source>
</evidence>
<proteinExistence type="predicted"/>
<gene>
    <name evidence="1" type="ORF">NM208_g16584</name>
</gene>
<dbReference type="EMBL" id="JANRMS010005244">
    <property type="protein sequence ID" value="KAJ3503096.1"/>
    <property type="molecule type" value="Genomic_DNA"/>
</dbReference>
<reference evidence="1" key="1">
    <citation type="submission" date="2022-08" db="EMBL/GenBank/DDBJ databases">
        <title>Genome Sequence of Fusarium decemcellulare.</title>
        <authorList>
            <person name="Buettner E."/>
        </authorList>
    </citation>
    <scope>NUCLEOTIDE SEQUENCE</scope>
    <source>
        <strain evidence="1">Babe19</strain>
    </source>
</reference>
<name>A0ACC1R9S4_9HYPO</name>